<gene>
    <name evidence="2" type="ORF">NBH00_22140</name>
</gene>
<name>A0ABY5DQY4_9ACTN</name>
<organism evidence="2 3">
    <name type="scientific">Paraconexibacter antarcticus</name>
    <dbReference type="NCBI Taxonomy" id="2949664"/>
    <lineage>
        <taxon>Bacteria</taxon>
        <taxon>Bacillati</taxon>
        <taxon>Actinomycetota</taxon>
        <taxon>Thermoleophilia</taxon>
        <taxon>Solirubrobacterales</taxon>
        <taxon>Paraconexibacteraceae</taxon>
        <taxon>Paraconexibacter</taxon>
    </lineage>
</organism>
<proteinExistence type="predicted"/>
<feature type="chain" id="PRO_5046447027" description="Excalibur calcium-binding domain-containing protein" evidence="1">
    <location>
        <begin position="30"/>
        <end position="228"/>
    </location>
</feature>
<feature type="signal peptide" evidence="1">
    <location>
        <begin position="1"/>
        <end position="29"/>
    </location>
</feature>
<keyword evidence="3" id="KW-1185">Reference proteome</keyword>
<protein>
    <recommendedName>
        <fullName evidence="4">Excalibur calcium-binding domain-containing protein</fullName>
    </recommendedName>
</protein>
<sequence length="228" mass="24358">MPRSPRLALPLLTSIVVAAGLGSAGDARAATCADYPNQAAAQRAKDTRDADGDGIYCESLPCPCSTATAGGSASPRPSTSGRRRVLGLGVPVLLGPRRKRTGCRARGPLPEPDCSPGAYYPKATLAKICVTGYTARVRRVSSATQQKVYAAYGIGRHLEGQYEIDHLVPLELGGSNSIANLFPEAARPRPGYHEKDQVENAAHDTACARRRPLRALQRQIARDWTTLR</sequence>
<evidence type="ECO:0008006" key="4">
    <source>
        <dbReference type="Google" id="ProtNLM"/>
    </source>
</evidence>
<evidence type="ECO:0000313" key="3">
    <source>
        <dbReference type="Proteomes" id="UP001056035"/>
    </source>
</evidence>
<dbReference type="EMBL" id="CP098502">
    <property type="protein sequence ID" value="UTI64024.1"/>
    <property type="molecule type" value="Genomic_DNA"/>
</dbReference>
<evidence type="ECO:0000313" key="2">
    <source>
        <dbReference type="EMBL" id="UTI64024.1"/>
    </source>
</evidence>
<dbReference type="RefSeq" id="WP_254570738.1">
    <property type="nucleotide sequence ID" value="NZ_CP098502.1"/>
</dbReference>
<keyword evidence="1" id="KW-0732">Signal</keyword>
<accession>A0ABY5DQY4</accession>
<evidence type="ECO:0000256" key="1">
    <source>
        <dbReference type="SAM" id="SignalP"/>
    </source>
</evidence>
<reference evidence="2 3" key="1">
    <citation type="submission" date="2022-06" db="EMBL/GenBank/DDBJ databases">
        <title>Paraconexibacter antarcticus.</title>
        <authorList>
            <person name="Kim C.S."/>
        </authorList>
    </citation>
    <scope>NUCLEOTIDE SEQUENCE [LARGE SCALE GENOMIC DNA]</scope>
    <source>
        <strain evidence="2 3">02-257</strain>
    </source>
</reference>
<dbReference type="Proteomes" id="UP001056035">
    <property type="component" value="Chromosome"/>
</dbReference>